<keyword evidence="3" id="KW-0597">Phosphoprotein</keyword>
<dbReference type="InterPro" id="IPR000014">
    <property type="entry name" value="PAS"/>
</dbReference>
<dbReference type="Pfam" id="PF08448">
    <property type="entry name" value="PAS_4"/>
    <property type="match status" value="2"/>
</dbReference>
<dbReference type="GO" id="GO:0000155">
    <property type="term" value="F:phosphorelay sensor kinase activity"/>
    <property type="evidence" value="ECO:0007669"/>
    <property type="project" value="InterPro"/>
</dbReference>
<evidence type="ECO:0000313" key="8">
    <source>
        <dbReference type="Proteomes" id="UP000503840"/>
    </source>
</evidence>
<dbReference type="InterPro" id="IPR003661">
    <property type="entry name" value="HisK_dim/P_dom"/>
</dbReference>
<dbReference type="CDD" id="cd00082">
    <property type="entry name" value="HisKA"/>
    <property type="match status" value="1"/>
</dbReference>
<evidence type="ECO:0000256" key="4">
    <source>
        <dbReference type="SAM" id="MobiDB-lite"/>
    </source>
</evidence>
<feature type="domain" description="PAS" evidence="6">
    <location>
        <begin position="195"/>
        <end position="238"/>
    </location>
</feature>
<dbReference type="PROSITE" id="PS50109">
    <property type="entry name" value="HIS_KIN"/>
    <property type="match status" value="1"/>
</dbReference>
<keyword evidence="8" id="KW-1185">Reference proteome</keyword>
<feature type="domain" description="PAS" evidence="6">
    <location>
        <begin position="320"/>
        <end position="365"/>
    </location>
</feature>
<dbReference type="Gene3D" id="3.30.565.10">
    <property type="entry name" value="Histidine kinase-like ATPase, C-terminal domain"/>
    <property type="match status" value="1"/>
</dbReference>
<evidence type="ECO:0000256" key="1">
    <source>
        <dbReference type="ARBA" id="ARBA00000085"/>
    </source>
</evidence>
<dbReference type="InterPro" id="IPR004358">
    <property type="entry name" value="Sig_transdc_His_kin-like_C"/>
</dbReference>
<dbReference type="RefSeq" id="WP_174404636.1">
    <property type="nucleotide sequence ID" value="NZ_BLVO01000012.1"/>
</dbReference>
<dbReference type="InterPro" id="IPR035965">
    <property type="entry name" value="PAS-like_dom_sf"/>
</dbReference>
<dbReference type="NCBIfam" id="TIGR00229">
    <property type="entry name" value="sensory_box"/>
    <property type="match status" value="3"/>
</dbReference>
<dbReference type="PANTHER" id="PTHR43065">
    <property type="entry name" value="SENSOR HISTIDINE KINASE"/>
    <property type="match status" value="1"/>
</dbReference>
<comment type="caution">
    <text evidence="7">The sequence shown here is derived from an EMBL/GenBank/DDBJ whole genome shotgun (WGS) entry which is preliminary data.</text>
</comment>
<dbReference type="Proteomes" id="UP000503840">
    <property type="component" value="Unassembled WGS sequence"/>
</dbReference>
<feature type="domain" description="Histidine kinase" evidence="5">
    <location>
        <begin position="457"/>
        <end position="707"/>
    </location>
</feature>
<dbReference type="SUPFAM" id="SSF55785">
    <property type="entry name" value="PYP-like sensor domain (PAS domain)"/>
    <property type="match status" value="3"/>
</dbReference>
<name>A0A7J0BIS0_9BACT</name>
<dbReference type="SUPFAM" id="SSF55874">
    <property type="entry name" value="ATPase domain of HSP90 chaperone/DNA topoisomerase II/histidine kinase"/>
    <property type="match status" value="1"/>
</dbReference>
<comment type="catalytic activity">
    <reaction evidence="1">
        <text>ATP + protein L-histidine = ADP + protein N-phospho-L-histidine.</text>
        <dbReference type="EC" id="2.7.13.3"/>
    </reaction>
</comment>
<dbReference type="EC" id="2.7.13.3" evidence="2"/>
<dbReference type="InterPro" id="IPR013656">
    <property type="entry name" value="PAS_4"/>
</dbReference>
<evidence type="ECO:0000313" key="7">
    <source>
        <dbReference type="EMBL" id="GFM32984.1"/>
    </source>
</evidence>
<dbReference type="InterPro" id="IPR036097">
    <property type="entry name" value="HisK_dim/P_sf"/>
</dbReference>
<dbReference type="Gene3D" id="1.10.287.130">
    <property type="match status" value="1"/>
</dbReference>
<dbReference type="Pfam" id="PF13426">
    <property type="entry name" value="PAS_9"/>
    <property type="match status" value="1"/>
</dbReference>
<dbReference type="Gene3D" id="3.30.450.20">
    <property type="entry name" value="PAS domain"/>
    <property type="match status" value="3"/>
</dbReference>
<sequence>MKRRGRPQIPRPASEQGEGHAPEHMADAFVGPDDGQTLEIEKLIGLGERSLRKSYYPELRRKIAELERFQVLVDTARDYIYLVRLDPPGVVHANYAAMECFGACVSLEEHRMEELFGQDMADRLQYFFRHPGECRHVTFQTELPRNLKRSIPVEVSASLHNLDGVEYAVIVARDISERLRAEQKLEQSAQRISDMASELEFLLSNMGDCLYRRGMDGRFSYISPSIYHVTGYSAEEFIESGRMYRTDNPMNRSLDDNIRRILQGEEIPPFHAELRFKNGTIGVLEVLERPFFEDGRVAGGIGVARDVTERVRATEESRRLRILLANIINAMPSVLVGVDPKGCVVQWNTQAENDSGVSAAEAMGKPLREAYPRLASMLDEVGRAMASGEPITLPRRQMYQDGRLRIESVTIFPLPCDECGDSGGAVIRLDDVTEQVRLEQIMIQTEKMMSVGGLAAGMAHEINNPLGGILQGAQNILRRLSSDLQANRDAAEIVGCPLDSIQAYIEERKILKMLEGIREAAVRAADIVQNMLSFARKSESTYSTQQLNEIMDNTVRLASTDYDLKKSYDFRHIEIVRDFEENLPLITCSRTEIEQVLLNLLRNAAQAMVQIEKPVITLRTRSETVYLAGEGRKYLTVEVEDNGPGMDEQVRNRVFEPFFTTKEPGVGTGLGLSVSYFIVTENHKGQMEVESLPGAGTRFTIRLPLEEPSVQTEN</sequence>
<dbReference type="SUPFAM" id="SSF47384">
    <property type="entry name" value="Homodimeric domain of signal transducing histidine kinase"/>
    <property type="match status" value="1"/>
</dbReference>
<evidence type="ECO:0000259" key="5">
    <source>
        <dbReference type="PROSITE" id="PS50109"/>
    </source>
</evidence>
<evidence type="ECO:0000256" key="3">
    <source>
        <dbReference type="ARBA" id="ARBA00022553"/>
    </source>
</evidence>
<dbReference type="InterPro" id="IPR003594">
    <property type="entry name" value="HATPase_dom"/>
</dbReference>
<dbReference type="PROSITE" id="PS50112">
    <property type="entry name" value="PAS"/>
    <property type="match status" value="2"/>
</dbReference>
<dbReference type="InterPro" id="IPR001610">
    <property type="entry name" value="PAC"/>
</dbReference>
<feature type="compositionally biased region" description="Basic and acidic residues" evidence="4">
    <location>
        <begin position="17"/>
        <end position="26"/>
    </location>
</feature>
<dbReference type="SMART" id="SM00387">
    <property type="entry name" value="HATPase_c"/>
    <property type="match status" value="1"/>
</dbReference>
<dbReference type="CDD" id="cd00130">
    <property type="entry name" value="PAS"/>
    <property type="match status" value="1"/>
</dbReference>
<proteinExistence type="predicted"/>
<dbReference type="SMART" id="SM00086">
    <property type="entry name" value="PAC"/>
    <property type="match status" value="2"/>
</dbReference>
<evidence type="ECO:0000259" key="6">
    <source>
        <dbReference type="PROSITE" id="PS50112"/>
    </source>
</evidence>
<dbReference type="AlphaFoldDB" id="A0A7J0BIS0"/>
<feature type="region of interest" description="Disordered" evidence="4">
    <location>
        <begin position="1"/>
        <end position="32"/>
    </location>
</feature>
<dbReference type="PRINTS" id="PR00344">
    <property type="entry name" value="BCTRLSENSOR"/>
</dbReference>
<dbReference type="SMART" id="SM00388">
    <property type="entry name" value="HisKA"/>
    <property type="match status" value="1"/>
</dbReference>
<dbReference type="InterPro" id="IPR036890">
    <property type="entry name" value="HATPase_C_sf"/>
</dbReference>
<gene>
    <name evidence="7" type="ORF">DSM101010T_13490</name>
</gene>
<protein>
    <recommendedName>
        <fullName evidence="2">histidine kinase</fullName>
        <ecNumber evidence="2">2.7.13.3</ecNumber>
    </recommendedName>
</protein>
<dbReference type="InterPro" id="IPR005467">
    <property type="entry name" value="His_kinase_dom"/>
</dbReference>
<dbReference type="EMBL" id="BLVO01000012">
    <property type="protein sequence ID" value="GFM32984.1"/>
    <property type="molecule type" value="Genomic_DNA"/>
</dbReference>
<evidence type="ECO:0000256" key="2">
    <source>
        <dbReference type="ARBA" id="ARBA00012438"/>
    </source>
</evidence>
<reference evidence="7 8" key="1">
    <citation type="submission" date="2020-05" db="EMBL/GenBank/DDBJ databases">
        <title>Draft genome sequence of Desulfovibrio sp. strain HN2T.</title>
        <authorList>
            <person name="Ueno A."/>
            <person name="Tamazawa S."/>
            <person name="Tamamura S."/>
            <person name="Murakami T."/>
            <person name="Kiyama T."/>
            <person name="Inomata H."/>
            <person name="Amano Y."/>
            <person name="Miyakawa K."/>
            <person name="Tamaki H."/>
            <person name="Naganuma T."/>
            <person name="Kaneko K."/>
        </authorList>
    </citation>
    <scope>NUCLEOTIDE SEQUENCE [LARGE SCALE GENOMIC DNA]</scope>
    <source>
        <strain evidence="7 8">HN2</strain>
    </source>
</reference>
<dbReference type="PANTHER" id="PTHR43065:SF42">
    <property type="entry name" value="TWO-COMPONENT SENSOR PPRA"/>
    <property type="match status" value="1"/>
</dbReference>
<dbReference type="Pfam" id="PF02518">
    <property type="entry name" value="HATPase_c"/>
    <property type="match status" value="1"/>
</dbReference>
<organism evidence="7 8">
    <name type="scientific">Desulfovibrio subterraneus</name>
    <dbReference type="NCBI Taxonomy" id="2718620"/>
    <lineage>
        <taxon>Bacteria</taxon>
        <taxon>Pseudomonadati</taxon>
        <taxon>Thermodesulfobacteriota</taxon>
        <taxon>Desulfovibrionia</taxon>
        <taxon>Desulfovibrionales</taxon>
        <taxon>Desulfovibrionaceae</taxon>
        <taxon>Desulfovibrio</taxon>
    </lineage>
</organism>
<dbReference type="SMART" id="SM00091">
    <property type="entry name" value="PAS"/>
    <property type="match status" value="2"/>
</dbReference>
<accession>A0A7J0BIS0</accession>